<name>A0A9P4GM51_9PLEO</name>
<gene>
    <name evidence="2" type="ORF">K460DRAFT_353194</name>
</gene>
<proteinExistence type="predicted"/>
<protein>
    <submittedName>
        <fullName evidence="2">Uncharacterized protein</fullName>
    </submittedName>
</protein>
<dbReference type="GeneID" id="63848952"/>
<dbReference type="EMBL" id="ML976615">
    <property type="protein sequence ID" value="KAF1848177.1"/>
    <property type="molecule type" value="Genomic_DNA"/>
</dbReference>
<reference evidence="2" key="1">
    <citation type="submission" date="2020-01" db="EMBL/GenBank/DDBJ databases">
        <authorList>
            <consortium name="DOE Joint Genome Institute"/>
            <person name="Haridas S."/>
            <person name="Albert R."/>
            <person name="Binder M."/>
            <person name="Bloem J."/>
            <person name="Labutti K."/>
            <person name="Salamov A."/>
            <person name="Andreopoulos B."/>
            <person name="Baker S.E."/>
            <person name="Barry K."/>
            <person name="Bills G."/>
            <person name="Bluhm B.H."/>
            <person name="Cannon C."/>
            <person name="Castanera R."/>
            <person name="Culley D.E."/>
            <person name="Daum C."/>
            <person name="Ezra D."/>
            <person name="Gonzalez J.B."/>
            <person name="Henrissat B."/>
            <person name="Kuo A."/>
            <person name="Liang C."/>
            <person name="Lipzen A."/>
            <person name="Lutzoni F."/>
            <person name="Magnuson J."/>
            <person name="Mondo S."/>
            <person name="Nolan M."/>
            <person name="Ohm R."/>
            <person name="Pangilinan J."/>
            <person name="Park H.-J."/>
            <person name="Ramirez L."/>
            <person name="Alfaro M."/>
            <person name="Sun H."/>
            <person name="Tritt A."/>
            <person name="Yoshinaga Y."/>
            <person name="Zwiers L.-H."/>
            <person name="Turgeon B.G."/>
            <person name="Goodwin S.B."/>
            <person name="Spatafora J.W."/>
            <person name="Crous P.W."/>
            <person name="Grigoriev I.V."/>
        </authorList>
    </citation>
    <scope>NUCLEOTIDE SEQUENCE</scope>
    <source>
        <strain evidence="2">CBS 394.84</strain>
    </source>
</reference>
<evidence type="ECO:0000256" key="1">
    <source>
        <dbReference type="SAM" id="MobiDB-lite"/>
    </source>
</evidence>
<dbReference type="Proteomes" id="UP000800039">
    <property type="component" value="Unassembled WGS sequence"/>
</dbReference>
<evidence type="ECO:0000313" key="2">
    <source>
        <dbReference type="EMBL" id="KAF1848177.1"/>
    </source>
</evidence>
<dbReference type="AlphaFoldDB" id="A0A9P4GM51"/>
<dbReference type="RefSeq" id="XP_040790740.1">
    <property type="nucleotide sequence ID" value="XM_040931700.1"/>
</dbReference>
<comment type="caution">
    <text evidence="2">The sequence shown here is derived from an EMBL/GenBank/DDBJ whole genome shotgun (WGS) entry which is preliminary data.</text>
</comment>
<accession>A0A9P4GM51</accession>
<feature type="compositionally biased region" description="Basic and acidic residues" evidence="1">
    <location>
        <begin position="157"/>
        <end position="173"/>
    </location>
</feature>
<organism evidence="2 3">
    <name type="scientific">Cucurbitaria berberidis CBS 394.84</name>
    <dbReference type="NCBI Taxonomy" id="1168544"/>
    <lineage>
        <taxon>Eukaryota</taxon>
        <taxon>Fungi</taxon>
        <taxon>Dikarya</taxon>
        <taxon>Ascomycota</taxon>
        <taxon>Pezizomycotina</taxon>
        <taxon>Dothideomycetes</taxon>
        <taxon>Pleosporomycetidae</taxon>
        <taxon>Pleosporales</taxon>
        <taxon>Pleosporineae</taxon>
        <taxon>Cucurbitariaceae</taxon>
        <taxon>Cucurbitaria</taxon>
    </lineage>
</organism>
<feature type="region of interest" description="Disordered" evidence="1">
    <location>
        <begin position="144"/>
        <end position="173"/>
    </location>
</feature>
<evidence type="ECO:0000313" key="3">
    <source>
        <dbReference type="Proteomes" id="UP000800039"/>
    </source>
</evidence>
<sequence>MPVDINERLINDREPSDNVNTQYEVGEVGKVENSPDFVTKSLDVAVLQIRDVDDKLFRLEQTSRKGDDVLLLEKPALLDFVIDRLDLLSYLVVHLFFDRATRKYESLEIAASNVEGQKVSVDLKANFGGDGVDRPCRWYFDATTSSPSPSSINVSIRKPDVHQQRERTGSANL</sequence>
<keyword evidence="3" id="KW-1185">Reference proteome</keyword>